<gene>
    <name evidence="1" type="ORF">RH861_07520</name>
</gene>
<dbReference type="Proteomes" id="UP001260072">
    <property type="component" value="Unassembled WGS sequence"/>
</dbReference>
<proteinExistence type="predicted"/>
<accession>A0ABU1FKN4</accession>
<sequence length="89" mass="9581">MTSEQQPQPERGRPTKRIALSLPSGVVHISTLGTEPPNYAEVIVMMSARRMRFTPAEAWALAGGLIATALEANGGIRPGPWFDDLPAPE</sequence>
<protein>
    <submittedName>
        <fullName evidence="1">Uncharacterized protein</fullName>
    </submittedName>
</protein>
<dbReference type="RefSeq" id="WP_310520496.1">
    <property type="nucleotide sequence ID" value="NZ_BAABBS010000002.1"/>
</dbReference>
<comment type="caution">
    <text evidence="1">The sequence shown here is derived from an EMBL/GenBank/DDBJ whole genome shotgun (WGS) entry which is preliminary data.</text>
</comment>
<evidence type="ECO:0000313" key="2">
    <source>
        <dbReference type="Proteomes" id="UP001260072"/>
    </source>
</evidence>
<dbReference type="EMBL" id="JAVKGS010000002">
    <property type="protein sequence ID" value="MDR5691912.1"/>
    <property type="molecule type" value="Genomic_DNA"/>
</dbReference>
<evidence type="ECO:0000313" key="1">
    <source>
        <dbReference type="EMBL" id="MDR5691912.1"/>
    </source>
</evidence>
<name>A0ABU1FKN4_9MICO</name>
<organism evidence="1 2">
    <name type="scientific">Agromyces indicus</name>
    <dbReference type="NCBI Taxonomy" id="758919"/>
    <lineage>
        <taxon>Bacteria</taxon>
        <taxon>Bacillati</taxon>
        <taxon>Actinomycetota</taxon>
        <taxon>Actinomycetes</taxon>
        <taxon>Micrococcales</taxon>
        <taxon>Microbacteriaceae</taxon>
        <taxon>Agromyces</taxon>
    </lineage>
</organism>
<reference evidence="2" key="1">
    <citation type="submission" date="2023-07" db="EMBL/GenBank/DDBJ databases">
        <title>Description of three actinobacteria isolated from air of manufacturing shop in a pharmaceutical factory.</title>
        <authorList>
            <person name="Zhang D.-F."/>
        </authorList>
    </citation>
    <scope>NUCLEOTIDE SEQUENCE [LARGE SCALE GENOMIC DNA]</scope>
    <source>
        <strain evidence="2">CCTCC AB 2011122</strain>
    </source>
</reference>
<keyword evidence="2" id="KW-1185">Reference proteome</keyword>